<dbReference type="InterPro" id="IPR050592">
    <property type="entry name" value="GDSL_lipolytic_enzyme"/>
</dbReference>
<comment type="similarity">
    <text evidence="1">Belongs to the 'GDSL' lipolytic enzyme family.</text>
</comment>
<dbReference type="SUPFAM" id="SSF52266">
    <property type="entry name" value="SGNH hydrolase"/>
    <property type="match status" value="1"/>
</dbReference>
<keyword evidence="2" id="KW-0732">Signal</keyword>
<gene>
    <name evidence="3" type="ORF">IFM89_012068</name>
</gene>
<dbReference type="CDD" id="cd01837">
    <property type="entry name" value="SGNH_plant_lipase_like"/>
    <property type="match status" value="1"/>
</dbReference>
<dbReference type="Proteomes" id="UP000631114">
    <property type="component" value="Unassembled WGS sequence"/>
</dbReference>
<dbReference type="GO" id="GO:0016788">
    <property type="term" value="F:hydrolase activity, acting on ester bonds"/>
    <property type="evidence" value="ECO:0007669"/>
    <property type="project" value="InterPro"/>
</dbReference>
<feature type="chain" id="PRO_5032677683" description="GDSL esterase/lipase" evidence="2">
    <location>
        <begin position="24"/>
        <end position="371"/>
    </location>
</feature>
<dbReference type="Gene3D" id="3.40.50.1110">
    <property type="entry name" value="SGNH hydrolase"/>
    <property type="match status" value="1"/>
</dbReference>
<sequence>MACSYTIFLPLVFFMFIVPITNSRPLVENLTNTNNVTHSIPAIFVFGDSTVDPGNNNFIGTIFKSNFPPYGNDYPTHTPTGRFTNGKLTTDYIASYLGIKESVPPYLDNTLGLEELMTGVSFASAGSGYDQLTADTYKVIPIQQQLEYFKEYMTKIEQQIGKGEMEARINKSGFIISAGTNDFVLNYFALPGRRKQYTITEYQDFLVQNTRNFVQALVDLGARKIGVVGVAPIGYLPAVMTLSSDNRTLLEFYTDVAKGYNQKLQNELQSIMKNNSAYIGLQVLRSRGEDVAGRLTYDFLFHTISGFTGFEQWRKGCCGTGVIEMGFLCNPNSYICPNRSKFIFWDSIHPTEKTYNLLFLAFRTMIDTLAS</sequence>
<dbReference type="OrthoDB" id="1600564at2759"/>
<dbReference type="InterPro" id="IPR036514">
    <property type="entry name" value="SGNH_hydro_sf"/>
</dbReference>
<dbReference type="PANTHER" id="PTHR45642:SF3">
    <property type="entry name" value="OS09G0540400 PROTEIN"/>
    <property type="match status" value="1"/>
</dbReference>
<feature type="signal peptide" evidence="2">
    <location>
        <begin position="1"/>
        <end position="23"/>
    </location>
</feature>
<organism evidence="3 4">
    <name type="scientific">Coptis chinensis</name>
    <dbReference type="NCBI Taxonomy" id="261450"/>
    <lineage>
        <taxon>Eukaryota</taxon>
        <taxon>Viridiplantae</taxon>
        <taxon>Streptophyta</taxon>
        <taxon>Embryophyta</taxon>
        <taxon>Tracheophyta</taxon>
        <taxon>Spermatophyta</taxon>
        <taxon>Magnoliopsida</taxon>
        <taxon>Ranunculales</taxon>
        <taxon>Ranunculaceae</taxon>
        <taxon>Coptidoideae</taxon>
        <taxon>Coptis</taxon>
    </lineage>
</organism>
<evidence type="ECO:0000313" key="3">
    <source>
        <dbReference type="EMBL" id="KAF9608900.1"/>
    </source>
</evidence>
<evidence type="ECO:0008006" key="5">
    <source>
        <dbReference type="Google" id="ProtNLM"/>
    </source>
</evidence>
<dbReference type="Pfam" id="PF00657">
    <property type="entry name" value="Lipase_GDSL"/>
    <property type="match status" value="1"/>
</dbReference>
<dbReference type="EMBL" id="JADFTS010000004">
    <property type="protein sequence ID" value="KAF9608900.1"/>
    <property type="molecule type" value="Genomic_DNA"/>
</dbReference>
<evidence type="ECO:0000313" key="4">
    <source>
        <dbReference type="Proteomes" id="UP000631114"/>
    </source>
</evidence>
<dbReference type="InterPro" id="IPR001087">
    <property type="entry name" value="GDSL"/>
</dbReference>
<evidence type="ECO:0000256" key="1">
    <source>
        <dbReference type="ARBA" id="ARBA00008668"/>
    </source>
</evidence>
<reference evidence="3 4" key="1">
    <citation type="submission" date="2020-10" db="EMBL/GenBank/DDBJ databases">
        <title>The Coptis chinensis genome and diversification of protoberbering-type alkaloids.</title>
        <authorList>
            <person name="Wang B."/>
            <person name="Shu S."/>
            <person name="Song C."/>
            <person name="Liu Y."/>
        </authorList>
    </citation>
    <scope>NUCLEOTIDE SEQUENCE [LARGE SCALE GENOMIC DNA]</scope>
    <source>
        <strain evidence="3">HL-2020</strain>
        <tissue evidence="3">Leaf</tissue>
    </source>
</reference>
<name>A0A835HXS1_9MAGN</name>
<protein>
    <recommendedName>
        <fullName evidence="5">GDSL esterase/lipase</fullName>
    </recommendedName>
</protein>
<dbReference type="PANTHER" id="PTHR45642">
    <property type="entry name" value="GDSL ESTERASE/LIPASE EXL3"/>
    <property type="match status" value="1"/>
</dbReference>
<evidence type="ECO:0000256" key="2">
    <source>
        <dbReference type="SAM" id="SignalP"/>
    </source>
</evidence>
<proteinExistence type="inferred from homology"/>
<comment type="caution">
    <text evidence="3">The sequence shown here is derived from an EMBL/GenBank/DDBJ whole genome shotgun (WGS) entry which is preliminary data.</text>
</comment>
<keyword evidence="4" id="KW-1185">Reference proteome</keyword>
<dbReference type="AlphaFoldDB" id="A0A835HXS1"/>
<dbReference type="InterPro" id="IPR035669">
    <property type="entry name" value="SGNH_plant_lipase-like"/>
</dbReference>
<accession>A0A835HXS1</accession>